<comment type="caution">
    <text evidence="2">The sequence shown here is derived from an EMBL/GenBank/DDBJ whole genome shotgun (WGS) entry which is preliminary data.</text>
</comment>
<name>A0AA40KGS7_9HYME</name>
<feature type="compositionally biased region" description="Polar residues" evidence="1">
    <location>
        <begin position="25"/>
        <end position="38"/>
    </location>
</feature>
<reference evidence="2" key="1">
    <citation type="submission" date="2021-10" db="EMBL/GenBank/DDBJ databases">
        <title>Melipona bicolor Genome sequencing and assembly.</title>
        <authorList>
            <person name="Araujo N.S."/>
            <person name="Arias M.C."/>
        </authorList>
    </citation>
    <scope>NUCLEOTIDE SEQUENCE</scope>
    <source>
        <strain evidence="2">USP_2M_L1-L4_2017</strain>
        <tissue evidence="2">Whole body</tissue>
    </source>
</reference>
<feature type="region of interest" description="Disordered" evidence="1">
    <location>
        <begin position="1"/>
        <end position="78"/>
    </location>
</feature>
<evidence type="ECO:0000313" key="3">
    <source>
        <dbReference type="Proteomes" id="UP001177670"/>
    </source>
</evidence>
<evidence type="ECO:0000313" key="2">
    <source>
        <dbReference type="EMBL" id="KAK1119830.1"/>
    </source>
</evidence>
<evidence type="ECO:0000256" key="1">
    <source>
        <dbReference type="SAM" id="MobiDB-lite"/>
    </source>
</evidence>
<feature type="compositionally biased region" description="Polar residues" evidence="1">
    <location>
        <begin position="1"/>
        <end position="10"/>
    </location>
</feature>
<dbReference type="Proteomes" id="UP001177670">
    <property type="component" value="Unassembled WGS sequence"/>
</dbReference>
<organism evidence="2 3">
    <name type="scientific">Melipona bicolor</name>
    <dbReference type="NCBI Taxonomy" id="60889"/>
    <lineage>
        <taxon>Eukaryota</taxon>
        <taxon>Metazoa</taxon>
        <taxon>Ecdysozoa</taxon>
        <taxon>Arthropoda</taxon>
        <taxon>Hexapoda</taxon>
        <taxon>Insecta</taxon>
        <taxon>Pterygota</taxon>
        <taxon>Neoptera</taxon>
        <taxon>Endopterygota</taxon>
        <taxon>Hymenoptera</taxon>
        <taxon>Apocrita</taxon>
        <taxon>Aculeata</taxon>
        <taxon>Apoidea</taxon>
        <taxon>Anthophila</taxon>
        <taxon>Apidae</taxon>
        <taxon>Melipona</taxon>
    </lineage>
</organism>
<dbReference type="AlphaFoldDB" id="A0AA40KGS7"/>
<dbReference type="EMBL" id="JAHYIQ010000034">
    <property type="protein sequence ID" value="KAK1119830.1"/>
    <property type="molecule type" value="Genomic_DNA"/>
</dbReference>
<gene>
    <name evidence="2" type="ORF">K0M31_012908</name>
</gene>
<keyword evidence="3" id="KW-1185">Reference proteome</keyword>
<protein>
    <submittedName>
        <fullName evidence="2">Uncharacterized protein</fullName>
    </submittedName>
</protein>
<feature type="non-terminal residue" evidence="2">
    <location>
        <position position="1"/>
    </location>
</feature>
<proteinExistence type="predicted"/>
<accession>A0AA40KGS7</accession>
<sequence length="78" mass="8670">GRNFETTDCSANGRLFSLNEDPNRTLPQRMSSVATRENANYDPGEGDSLVERNGTNTAEPHYHRSCLKHEGNTPAHNL</sequence>